<keyword evidence="2" id="KW-0472">Membrane</keyword>
<accession>A0ABN9TL21</accession>
<name>A0ABN9TL21_9DINO</name>
<keyword evidence="2" id="KW-1133">Transmembrane helix</keyword>
<organism evidence="3 4">
    <name type="scientific">Prorocentrum cordatum</name>
    <dbReference type="NCBI Taxonomy" id="2364126"/>
    <lineage>
        <taxon>Eukaryota</taxon>
        <taxon>Sar</taxon>
        <taxon>Alveolata</taxon>
        <taxon>Dinophyceae</taxon>
        <taxon>Prorocentrales</taxon>
        <taxon>Prorocentraceae</taxon>
        <taxon>Prorocentrum</taxon>
    </lineage>
</organism>
<feature type="transmembrane region" description="Helical" evidence="2">
    <location>
        <begin position="35"/>
        <end position="57"/>
    </location>
</feature>
<dbReference type="EMBL" id="CAUYUJ010014838">
    <property type="protein sequence ID" value="CAK0846666.1"/>
    <property type="molecule type" value="Genomic_DNA"/>
</dbReference>
<evidence type="ECO:0000256" key="2">
    <source>
        <dbReference type="SAM" id="Phobius"/>
    </source>
</evidence>
<feature type="transmembrane region" description="Helical" evidence="2">
    <location>
        <begin position="63"/>
        <end position="84"/>
    </location>
</feature>
<sequence length="695" mass="79479">MVWLYIVSKIFELVLLAMTNKARGQIRWAMLPIEFMAGALSFSNAYSDIISIVVARACLQEAWWGAMMVVFTLGVVVFHWMFLVVLSLRLDRSNKCLYKILHMSVLAGGLQLHPEDTKAWYLWTAICWSQIIVQDLMMGGLQIWFWMRVEHNGSFGKAIMFTVASFLLSVRAAVDPTVAFGPQELQQLLAIAKLQHYMAQSIEDYDKGQMRILLEEASGIRLLQESQTLEKAKRFKCEQELQIQEGSTVGAYFPVYPEGRSSRPYPAKVERINYSAFTVRLKLEGDCAEEGVSRESVDVDRRYIVEDRDLTAALIGLGILKESDPTSMHWADELPPWECQVMKSLHGCQRNALKRVRDSAESLHRIELGNLRERCRRLDIDRDGLEQIFEWVLWDAPIIIHIDLDTVGRYLMVDSYYRNQFETGTSKGLNILPIREGWEEKLFGECYKDALPFERPKYGVLDIMNDPEGVAAAKGMYGRSYAILKQARFRCTLTPRDSGQSSVGFEHTGTLDMCAHVLMEFSDEELREVHRVATAEDSRRRIGDSRQIEGFNYKELQLHGELDLKKHVKRLVVDPQHLVYGLCNAPDGEQKLDQAAIERLCQEHGWELSYIGDPDKARDAGFSESKFRWEKDIRMEHRWRTCPTNEDNLARSRSKTSHEGMKSVMMRLTRGGQPDGRDAGTPSARVGTLRAATPE</sequence>
<dbReference type="Proteomes" id="UP001189429">
    <property type="component" value="Unassembled WGS sequence"/>
</dbReference>
<comment type="caution">
    <text evidence="3">The sequence shown here is derived from an EMBL/GenBank/DDBJ whole genome shotgun (WGS) entry which is preliminary data.</text>
</comment>
<proteinExistence type="predicted"/>
<dbReference type="Pfam" id="PF12294">
    <property type="entry name" value="DUF3626"/>
    <property type="match status" value="1"/>
</dbReference>
<feature type="region of interest" description="Disordered" evidence="1">
    <location>
        <begin position="667"/>
        <end position="695"/>
    </location>
</feature>
<reference evidence="3" key="1">
    <citation type="submission" date="2023-10" db="EMBL/GenBank/DDBJ databases">
        <authorList>
            <person name="Chen Y."/>
            <person name="Shah S."/>
            <person name="Dougan E. K."/>
            <person name="Thang M."/>
            <person name="Chan C."/>
        </authorList>
    </citation>
    <scope>NUCLEOTIDE SEQUENCE [LARGE SCALE GENOMIC DNA]</scope>
</reference>
<gene>
    <name evidence="3" type="ORF">PCOR1329_LOCUS40119</name>
</gene>
<dbReference type="InterPro" id="IPR022074">
    <property type="entry name" value="DUF3626"/>
</dbReference>
<keyword evidence="2" id="KW-0812">Transmembrane</keyword>
<protein>
    <submittedName>
        <fullName evidence="3">Uncharacterized protein</fullName>
    </submittedName>
</protein>
<keyword evidence="4" id="KW-1185">Reference proteome</keyword>
<evidence type="ECO:0000313" key="3">
    <source>
        <dbReference type="EMBL" id="CAK0846666.1"/>
    </source>
</evidence>
<evidence type="ECO:0000313" key="4">
    <source>
        <dbReference type="Proteomes" id="UP001189429"/>
    </source>
</evidence>
<evidence type="ECO:0000256" key="1">
    <source>
        <dbReference type="SAM" id="MobiDB-lite"/>
    </source>
</evidence>